<evidence type="ECO:0000256" key="1">
    <source>
        <dbReference type="SAM" id="MobiDB-lite"/>
    </source>
</evidence>
<comment type="caution">
    <text evidence="2">The sequence shown here is derived from an EMBL/GenBank/DDBJ whole genome shotgun (WGS) entry which is preliminary data.</text>
</comment>
<feature type="region of interest" description="Disordered" evidence="1">
    <location>
        <begin position="57"/>
        <end position="78"/>
    </location>
</feature>
<feature type="region of interest" description="Disordered" evidence="1">
    <location>
        <begin position="1"/>
        <end position="23"/>
    </location>
</feature>
<dbReference type="Proteomes" id="UP001596383">
    <property type="component" value="Unassembled WGS sequence"/>
</dbReference>
<dbReference type="AlphaFoldDB" id="A0ABD5T246"/>
<accession>A0ABD5T246</accession>
<proteinExistence type="predicted"/>
<protein>
    <submittedName>
        <fullName evidence="2">Uncharacterized protein</fullName>
    </submittedName>
</protein>
<organism evidence="2 3">
    <name type="scientific">Natrinema soli</name>
    <dbReference type="NCBI Taxonomy" id="1930624"/>
    <lineage>
        <taxon>Archaea</taxon>
        <taxon>Methanobacteriati</taxon>
        <taxon>Methanobacteriota</taxon>
        <taxon>Stenosarchaea group</taxon>
        <taxon>Halobacteria</taxon>
        <taxon>Halobacteriales</taxon>
        <taxon>Natrialbaceae</taxon>
        <taxon>Natrinema</taxon>
    </lineage>
</organism>
<dbReference type="EMBL" id="JBHSWV010000749">
    <property type="protein sequence ID" value="MFC6769435.1"/>
    <property type="molecule type" value="Genomic_DNA"/>
</dbReference>
<sequence>IRVLAASRRNADADGTGPTSVDPVAERETWCLDPDVATLDDRDDVFVVGDRIALQRRIDDDGEPTPRSAVIPALEGDS</sequence>
<evidence type="ECO:0000313" key="2">
    <source>
        <dbReference type="EMBL" id="MFC6769435.1"/>
    </source>
</evidence>
<evidence type="ECO:0000313" key="3">
    <source>
        <dbReference type="Proteomes" id="UP001596383"/>
    </source>
</evidence>
<feature type="non-terminal residue" evidence="2">
    <location>
        <position position="1"/>
    </location>
</feature>
<reference evidence="2 3" key="1">
    <citation type="journal article" date="2019" name="Int. J. Syst. Evol. Microbiol.">
        <title>The Global Catalogue of Microorganisms (GCM) 10K type strain sequencing project: providing services to taxonomists for standard genome sequencing and annotation.</title>
        <authorList>
            <consortium name="The Broad Institute Genomics Platform"/>
            <consortium name="The Broad Institute Genome Sequencing Center for Infectious Disease"/>
            <person name="Wu L."/>
            <person name="Ma J."/>
        </authorList>
    </citation>
    <scope>NUCLEOTIDE SEQUENCE [LARGE SCALE GENOMIC DNA]</scope>
    <source>
        <strain evidence="2 3">LMG 29247</strain>
    </source>
</reference>
<name>A0ABD5T246_9EURY</name>
<keyword evidence="3" id="KW-1185">Reference proteome</keyword>
<gene>
    <name evidence="2" type="ORF">ACFQE6_31710</name>
</gene>